<comment type="caution">
    <text evidence="2">The sequence shown here is derived from an EMBL/GenBank/DDBJ whole genome shotgun (WGS) entry which is preliminary data.</text>
</comment>
<dbReference type="Proteomes" id="UP000796761">
    <property type="component" value="Unassembled WGS sequence"/>
</dbReference>
<organism evidence="2 3">
    <name type="scientific">Zosterops borbonicus</name>
    <dbReference type="NCBI Taxonomy" id="364589"/>
    <lineage>
        <taxon>Eukaryota</taxon>
        <taxon>Metazoa</taxon>
        <taxon>Chordata</taxon>
        <taxon>Craniata</taxon>
        <taxon>Vertebrata</taxon>
        <taxon>Euteleostomi</taxon>
        <taxon>Archelosauria</taxon>
        <taxon>Archosauria</taxon>
        <taxon>Dinosauria</taxon>
        <taxon>Saurischia</taxon>
        <taxon>Theropoda</taxon>
        <taxon>Coelurosauria</taxon>
        <taxon>Aves</taxon>
        <taxon>Neognathae</taxon>
        <taxon>Neoaves</taxon>
        <taxon>Telluraves</taxon>
        <taxon>Australaves</taxon>
        <taxon>Passeriformes</taxon>
        <taxon>Sylvioidea</taxon>
        <taxon>Zosteropidae</taxon>
        <taxon>Zosterops</taxon>
    </lineage>
</organism>
<reference evidence="2" key="1">
    <citation type="submission" date="2019-04" db="EMBL/GenBank/DDBJ databases">
        <title>Genome assembly of Zosterops borbonicus 15179.</title>
        <authorList>
            <person name="Leroy T."/>
            <person name="Anselmetti Y."/>
            <person name="Tilak M.-K."/>
            <person name="Nabholz B."/>
        </authorList>
    </citation>
    <scope>NUCLEOTIDE SEQUENCE</scope>
    <source>
        <strain evidence="2">HGM_15179</strain>
        <tissue evidence="2">Muscle</tissue>
    </source>
</reference>
<keyword evidence="3" id="KW-1185">Reference proteome</keyword>
<protein>
    <submittedName>
        <fullName evidence="2">Uncharacterized protein</fullName>
    </submittedName>
</protein>
<evidence type="ECO:0000256" key="1">
    <source>
        <dbReference type="SAM" id="MobiDB-lite"/>
    </source>
</evidence>
<name>A0A8K1GPM5_9PASS</name>
<dbReference type="AlphaFoldDB" id="A0A8K1GPM5"/>
<proteinExistence type="predicted"/>
<gene>
    <name evidence="2" type="ORF">HGM15179_005462</name>
</gene>
<dbReference type="OrthoDB" id="10063766at2759"/>
<evidence type="ECO:0000313" key="3">
    <source>
        <dbReference type="Proteomes" id="UP000796761"/>
    </source>
</evidence>
<evidence type="ECO:0000313" key="2">
    <source>
        <dbReference type="EMBL" id="TRZ21626.1"/>
    </source>
</evidence>
<dbReference type="EMBL" id="SWJQ01000118">
    <property type="protein sequence ID" value="TRZ21626.1"/>
    <property type="molecule type" value="Genomic_DNA"/>
</dbReference>
<sequence>MQDPAPGNEQPHAPAQTGIDLLEQPWGKGPGAPGGAVPEPSVSPCGQEGQWDPGVHWEEHCQQEEGGDPAPLLSPGEAHLECCAQAWAPQHKRDMELLERVQRMATKMIKLRNWSICYEERLRELKAMESPLLEIFKNHLDTILCAPG</sequence>
<feature type="region of interest" description="Disordered" evidence="1">
    <location>
        <begin position="1"/>
        <end position="75"/>
    </location>
</feature>
<accession>A0A8K1GPM5</accession>